<dbReference type="GO" id="GO:0016462">
    <property type="term" value="F:pyrophosphatase activity"/>
    <property type="evidence" value="ECO:0007669"/>
    <property type="project" value="UniProtKB-ARBA"/>
</dbReference>
<organism>
    <name type="scientific">Branchiostoma floridae</name>
    <name type="common">Florida lancelet</name>
    <name type="synonym">Amphioxus</name>
    <dbReference type="NCBI Taxonomy" id="7739"/>
    <lineage>
        <taxon>Eukaryota</taxon>
        <taxon>Metazoa</taxon>
        <taxon>Chordata</taxon>
        <taxon>Cephalochordata</taxon>
        <taxon>Leptocardii</taxon>
        <taxon>Amphioxiformes</taxon>
        <taxon>Branchiostomatidae</taxon>
        <taxon>Branchiostoma</taxon>
    </lineage>
</organism>
<dbReference type="Gene3D" id="2.40.320.10">
    <property type="entry name" value="Hypothetical Protein Pfu-838710-001"/>
    <property type="match status" value="1"/>
</dbReference>
<dbReference type="CDD" id="cd07890">
    <property type="entry name" value="CYTH-like_AC_IV-like"/>
    <property type="match status" value="1"/>
</dbReference>
<dbReference type="EMBL" id="GG666507">
    <property type="protein sequence ID" value="EEN61141.1"/>
    <property type="molecule type" value="Genomic_DNA"/>
</dbReference>
<dbReference type="Pfam" id="PF01928">
    <property type="entry name" value="CYTH"/>
    <property type="match status" value="1"/>
</dbReference>
<feature type="domain" description="CYTH" evidence="1">
    <location>
        <begin position="2"/>
        <end position="169"/>
    </location>
</feature>
<accession>C3YEP7</accession>
<dbReference type="SUPFAM" id="SSF55154">
    <property type="entry name" value="CYTH-like phosphatases"/>
    <property type="match status" value="1"/>
</dbReference>
<dbReference type="eggNOG" id="KOG2589">
    <property type="taxonomic scope" value="Eukaryota"/>
</dbReference>
<dbReference type="InterPro" id="IPR023577">
    <property type="entry name" value="CYTH_domain"/>
</dbReference>
<sequence>MPSNIEIKARVHDVTTLHKLASELSQSQGSQLVQEDTFFCVPRGRLKLRHLKDCPSELISYDRPDQQGPKESVFFIAKVENPEEIKVTLGHALGIRGIVKKLRTLYLVGQTRIHVDNVEDLGHYMELEVMMQPGQSADEGEQIANELMEKLGVKSCDLIDTAYIDMLEPTNQHTSYGH</sequence>
<evidence type="ECO:0000313" key="2">
    <source>
        <dbReference type="EMBL" id="EEN61141.1"/>
    </source>
</evidence>
<dbReference type="AlphaFoldDB" id="C3YEP7"/>
<dbReference type="PANTHER" id="PTHR21028">
    <property type="entry name" value="SI:CH211-156B7.4"/>
    <property type="match status" value="1"/>
</dbReference>
<protein>
    <recommendedName>
        <fullName evidence="1">CYTH domain-containing protein</fullName>
    </recommendedName>
</protein>
<proteinExistence type="predicted"/>
<dbReference type="InterPro" id="IPR033469">
    <property type="entry name" value="CYTH-like_dom_sf"/>
</dbReference>
<gene>
    <name evidence="2" type="ORF">BRAFLDRAFT_80934</name>
</gene>
<name>C3YEP7_BRAFL</name>
<dbReference type="InterPro" id="IPR008173">
    <property type="entry name" value="Adenylyl_cyclase_CyaB"/>
</dbReference>
<dbReference type="PANTHER" id="PTHR21028:SF2">
    <property type="entry name" value="CYTH DOMAIN-CONTAINING PROTEIN"/>
    <property type="match status" value="1"/>
</dbReference>
<reference evidence="2" key="1">
    <citation type="journal article" date="2008" name="Nature">
        <title>The amphioxus genome and the evolution of the chordate karyotype.</title>
        <authorList>
            <consortium name="US DOE Joint Genome Institute (JGI-PGF)"/>
            <person name="Putnam N.H."/>
            <person name="Butts T."/>
            <person name="Ferrier D.E.K."/>
            <person name="Furlong R.F."/>
            <person name="Hellsten U."/>
            <person name="Kawashima T."/>
            <person name="Robinson-Rechavi M."/>
            <person name="Shoguchi E."/>
            <person name="Terry A."/>
            <person name="Yu J.-K."/>
            <person name="Benito-Gutierrez E.L."/>
            <person name="Dubchak I."/>
            <person name="Garcia-Fernandez J."/>
            <person name="Gibson-Brown J.J."/>
            <person name="Grigoriev I.V."/>
            <person name="Horton A.C."/>
            <person name="de Jong P.J."/>
            <person name="Jurka J."/>
            <person name="Kapitonov V.V."/>
            <person name="Kohara Y."/>
            <person name="Kuroki Y."/>
            <person name="Lindquist E."/>
            <person name="Lucas S."/>
            <person name="Osoegawa K."/>
            <person name="Pennacchio L.A."/>
            <person name="Salamov A.A."/>
            <person name="Satou Y."/>
            <person name="Sauka-Spengler T."/>
            <person name="Schmutz J."/>
            <person name="Shin-I T."/>
            <person name="Toyoda A."/>
            <person name="Bronner-Fraser M."/>
            <person name="Fujiyama A."/>
            <person name="Holland L.Z."/>
            <person name="Holland P.W.H."/>
            <person name="Satoh N."/>
            <person name="Rokhsar D.S."/>
        </authorList>
    </citation>
    <scope>NUCLEOTIDE SEQUENCE [LARGE SCALE GENOMIC DNA]</scope>
    <source>
        <strain evidence="2">S238N-H82</strain>
        <tissue evidence="2">Testes</tissue>
    </source>
</reference>
<evidence type="ECO:0000259" key="1">
    <source>
        <dbReference type="PROSITE" id="PS51707"/>
    </source>
</evidence>
<dbReference type="SMART" id="SM01118">
    <property type="entry name" value="CYTH"/>
    <property type="match status" value="1"/>
</dbReference>
<dbReference type="InParanoid" id="C3YEP7"/>
<dbReference type="PROSITE" id="PS51707">
    <property type="entry name" value="CYTH"/>
    <property type="match status" value="1"/>
</dbReference>